<reference evidence="3 6" key="2">
    <citation type="submission" date="2016-10" db="EMBL/GenBank/DDBJ databases">
        <authorList>
            <person name="de Groot N.N."/>
        </authorList>
    </citation>
    <scope>NUCLEOTIDE SEQUENCE [LARGE SCALE GENOMIC DNA]</scope>
    <source>
        <strain evidence="6">BP1-145</strain>
        <strain evidence="3">BP1-148</strain>
    </source>
</reference>
<sequence length="168" mass="18146">MKKILISMVAALALLPVFTSCSNDDDNKPEKTAAQSVEANYVGGTYANCKYFQNYQPTENDTVFVKATQTADVATLSYTSATWGEFTFEAVKVTKQNDGSFTLAGEGKTLMPSMKGEPKEYAATFEGTVNDGKLVATFDVPAVMGGTTVLFNPADFKEVFEAAQNKDK</sequence>
<dbReference type="RefSeq" id="WP_091818851.1">
    <property type="nucleotide sequence ID" value="NZ_CP091794.1"/>
</dbReference>
<evidence type="ECO:0000313" key="6">
    <source>
        <dbReference type="Proteomes" id="UP000199134"/>
    </source>
</evidence>
<evidence type="ECO:0000259" key="2">
    <source>
        <dbReference type="Pfam" id="PF13944"/>
    </source>
</evidence>
<protein>
    <recommendedName>
        <fullName evidence="2">Lipocalin-like domain-containing protein</fullName>
    </recommendedName>
</protein>
<feature type="chain" id="PRO_5041051268" description="Lipocalin-like domain-containing protein" evidence="1">
    <location>
        <begin position="23"/>
        <end position="168"/>
    </location>
</feature>
<evidence type="ECO:0000313" key="3">
    <source>
        <dbReference type="EMBL" id="SDH14660.1"/>
    </source>
</evidence>
<feature type="domain" description="Lipocalin-like" evidence="2">
    <location>
        <begin position="61"/>
        <end position="146"/>
    </location>
</feature>
<name>A0A1H0HZE1_9BACT</name>
<dbReference type="Proteomes" id="UP000198779">
    <property type="component" value="Unassembled WGS sequence"/>
</dbReference>
<organism evidence="4 6">
    <name type="scientific">Prevotella communis</name>
    <dbReference type="NCBI Taxonomy" id="2913614"/>
    <lineage>
        <taxon>Bacteria</taxon>
        <taxon>Pseudomonadati</taxon>
        <taxon>Bacteroidota</taxon>
        <taxon>Bacteroidia</taxon>
        <taxon>Bacteroidales</taxon>
        <taxon>Prevotellaceae</taxon>
        <taxon>Prevotella</taxon>
    </lineage>
</organism>
<evidence type="ECO:0000313" key="5">
    <source>
        <dbReference type="Proteomes" id="UP000198779"/>
    </source>
</evidence>
<evidence type="ECO:0000313" key="4">
    <source>
        <dbReference type="EMBL" id="SDO24191.1"/>
    </source>
</evidence>
<dbReference type="PROSITE" id="PS51257">
    <property type="entry name" value="PROKAR_LIPOPROTEIN"/>
    <property type="match status" value="1"/>
</dbReference>
<accession>A0A1G8A2L1</accession>
<dbReference type="EMBL" id="FNIW01000012">
    <property type="protein sequence ID" value="SDO24191.1"/>
    <property type="molecule type" value="Genomic_DNA"/>
</dbReference>
<dbReference type="OrthoDB" id="1049477at2"/>
<dbReference type="EMBL" id="FNCQ01000018">
    <property type="protein sequence ID" value="SDH14660.1"/>
    <property type="molecule type" value="Genomic_DNA"/>
</dbReference>
<dbReference type="Gene3D" id="2.40.128.340">
    <property type="match status" value="1"/>
</dbReference>
<dbReference type="STRING" id="645274.SAMN04487901_1189"/>
<gene>
    <name evidence="4" type="ORF">SAMN04487900_11266</name>
    <name evidence="3" type="ORF">SAMN04487901_1189</name>
</gene>
<dbReference type="InterPro" id="IPR024311">
    <property type="entry name" value="Lipocalin-like"/>
</dbReference>
<accession>A0A1H0HZE1</accession>
<keyword evidence="5" id="KW-1185">Reference proteome</keyword>
<dbReference type="Pfam" id="PF13944">
    <property type="entry name" value="Calycin_like"/>
    <property type="match status" value="1"/>
</dbReference>
<dbReference type="Proteomes" id="UP000199134">
    <property type="component" value="Unassembled WGS sequence"/>
</dbReference>
<keyword evidence="1" id="KW-0732">Signal</keyword>
<feature type="signal peptide" evidence="1">
    <location>
        <begin position="1"/>
        <end position="22"/>
    </location>
</feature>
<proteinExistence type="predicted"/>
<evidence type="ECO:0000256" key="1">
    <source>
        <dbReference type="SAM" id="SignalP"/>
    </source>
</evidence>
<dbReference type="AlphaFoldDB" id="A0A1H0HZE1"/>
<reference evidence="4 5" key="1">
    <citation type="submission" date="2016-10" db="EMBL/GenBank/DDBJ databases">
        <authorList>
            <person name="Varghese N."/>
            <person name="Submissions S."/>
        </authorList>
    </citation>
    <scope>NUCLEOTIDE SEQUENCE</scope>
    <source>
        <strain evidence="4">BP1-145</strain>
        <strain evidence="5">BP1-148</strain>
    </source>
</reference>